<dbReference type="InterPro" id="IPR036881">
    <property type="entry name" value="Glyco_hydro_3_C_sf"/>
</dbReference>
<evidence type="ECO:0000313" key="6">
    <source>
        <dbReference type="Proteomes" id="UP000295388"/>
    </source>
</evidence>
<dbReference type="InterPro" id="IPR017853">
    <property type="entry name" value="GH"/>
</dbReference>
<feature type="chain" id="PRO_5020519876" evidence="3">
    <location>
        <begin position="34"/>
        <end position="892"/>
    </location>
</feature>
<dbReference type="Pfam" id="PF07691">
    <property type="entry name" value="PA14"/>
    <property type="match status" value="1"/>
</dbReference>
<dbReference type="Pfam" id="PF14310">
    <property type="entry name" value="Fn3-like"/>
    <property type="match status" value="1"/>
</dbReference>
<dbReference type="InterPro" id="IPR037524">
    <property type="entry name" value="PA14/GLEYA"/>
</dbReference>
<dbReference type="RefSeq" id="WP_133799627.1">
    <property type="nucleotide sequence ID" value="NZ_SNWQ01000003.1"/>
</dbReference>
<dbReference type="SMART" id="SM00758">
    <property type="entry name" value="PA14"/>
    <property type="match status" value="1"/>
</dbReference>
<dbReference type="Pfam" id="PF01915">
    <property type="entry name" value="Glyco_hydro_3_C"/>
    <property type="match status" value="1"/>
</dbReference>
<dbReference type="PRINTS" id="PR00133">
    <property type="entry name" value="GLHYDRLASE3"/>
</dbReference>
<dbReference type="PROSITE" id="PS51820">
    <property type="entry name" value="PA14"/>
    <property type="match status" value="1"/>
</dbReference>
<dbReference type="InterPro" id="IPR050288">
    <property type="entry name" value="Cellulose_deg_GH3"/>
</dbReference>
<reference evidence="5 6" key="1">
    <citation type="submission" date="2019-03" db="EMBL/GenBank/DDBJ databases">
        <title>Genomic Encyclopedia of Type Strains, Phase III (KMG-III): the genomes of soil and plant-associated and newly described type strains.</title>
        <authorList>
            <person name="Whitman W."/>
        </authorList>
    </citation>
    <scope>NUCLEOTIDE SEQUENCE [LARGE SCALE GENOMIC DNA]</scope>
    <source>
        <strain evidence="5 6">VKM Ac-2527</strain>
    </source>
</reference>
<dbReference type="InterPro" id="IPR001764">
    <property type="entry name" value="Glyco_hydro_3_N"/>
</dbReference>
<dbReference type="OrthoDB" id="9803863at2"/>
<organism evidence="5 6">
    <name type="scientific">Kribbella caucasensis</name>
    <dbReference type="NCBI Taxonomy" id="2512215"/>
    <lineage>
        <taxon>Bacteria</taxon>
        <taxon>Bacillati</taxon>
        <taxon>Actinomycetota</taxon>
        <taxon>Actinomycetes</taxon>
        <taxon>Propionibacteriales</taxon>
        <taxon>Kribbellaceae</taxon>
        <taxon>Kribbella</taxon>
    </lineage>
</organism>
<sequence>MSGSLRQRTRLRLLAISCCLALTAALAPANAVAQERPWMNTSLSPDQRADLLLQEMTLEEKVDLMSGNQEDGRFAFYNSPIPRLGIPELAMQDSASGIHAHGWSTPNTGSGITARATALPSAQALGATWSREATKRYAALVATETRATGGNVLLSPVGDILRNPYWGRTNESPSEDPIMTGDYLTDFTKVIQDKDVIATLKHYLAYNQETNRSNGQNSVVSERALREVHALGYEAAMADADPGSIMCSFNKINGGYGCENPHTLRGFLDKFGFTGFVGTDFGAAHTTQGSLDGGVDIETGNKDAYSEHLLAAVQNGSVPESRLDESCHRILRTMFRLNAFDNPVEVAPIDIAQGSKVALETQEMAITLLKNTGNALPLTAQAKKIAVIGADADHNAIGGGTPFVNATEKTSMLDGITQRAQAAGATVQWVKGNDEANGANMLETRDMTAVPSSVLSPTSGQGTGLNASFWKNNNLQGAPDEQRITPQVNYDVGILSTLDTPGPSQVTPPPVNCPVCPGSAVYEGHITAPKTGAYKLALTGMGDATLDIDGQRVATMQGEDKRRAFAETPTLNWVEGQTHTLRVEFRGNHPFEILNDGSVLLQWKTPEGAHSPEIQKAVAAAKNSDVAIVYANTIEGEAHDRVSLKLPQSGDQLIKAVSEANPNTIVVLATAGTVTMPWLDNVKAVVQTYFGGQQQGKALARVLWGDVNPSGKLTITYPTSEDTLPPGVEGPYANSNDLDVEYTEGVNVGYKGYETAGIQPLFEFGHGMSYTSFAYSDLKVQAQPQSADKKPINVRFKITNTGARDGDEVAQVYLGLPSSTGEAKRLVGYARVSTKAGKSTMANIQIDPGASTHPLGYFDTASDSWKIASGTYKVYVGGSSQNTPLVGSFTVR</sequence>
<dbReference type="Gene3D" id="3.20.20.300">
    <property type="entry name" value="Glycoside hydrolase, family 3, N-terminal domain"/>
    <property type="match status" value="1"/>
</dbReference>
<dbReference type="AlphaFoldDB" id="A0A4R6KK83"/>
<dbReference type="Pfam" id="PF00933">
    <property type="entry name" value="Glyco_hydro_3"/>
    <property type="match status" value="1"/>
</dbReference>
<evidence type="ECO:0000259" key="4">
    <source>
        <dbReference type="PROSITE" id="PS51820"/>
    </source>
</evidence>
<dbReference type="InterPro" id="IPR013783">
    <property type="entry name" value="Ig-like_fold"/>
</dbReference>
<feature type="signal peptide" evidence="3">
    <location>
        <begin position="1"/>
        <end position="33"/>
    </location>
</feature>
<proteinExistence type="inferred from homology"/>
<keyword evidence="3" id="KW-0732">Signal</keyword>
<keyword evidence="6" id="KW-1185">Reference proteome</keyword>
<evidence type="ECO:0000256" key="3">
    <source>
        <dbReference type="SAM" id="SignalP"/>
    </source>
</evidence>
<dbReference type="PANTHER" id="PTHR42715:SF10">
    <property type="entry name" value="BETA-GLUCOSIDASE"/>
    <property type="match status" value="1"/>
</dbReference>
<dbReference type="GO" id="GO:0005975">
    <property type="term" value="P:carbohydrate metabolic process"/>
    <property type="evidence" value="ECO:0007669"/>
    <property type="project" value="InterPro"/>
</dbReference>
<dbReference type="Gene3D" id="3.40.50.1700">
    <property type="entry name" value="Glycoside hydrolase family 3 C-terminal domain"/>
    <property type="match status" value="1"/>
</dbReference>
<dbReference type="InterPro" id="IPR011658">
    <property type="entry name" value="PA14_dom"/>
</dbReference>
<protein>
    <submittedName>
        <fullName evidence="5">Beta-glucosidase</fullName>
    </submittedName>
</protein>
<evidence type="ECO:0000256" key="1">
    <source>
        <dbReference type="ARBA" id="ARBA00005336"/>
    </source>
</evidence>
<dbReference type="SUPFAM" id="SSF52279">
    <property type="entry name" value="Beta-D-glucan exohydrolase, C-terminal domain"/>
    <property type="match status" value="1"/>
</dbReference>
<feature type="domain" description="PA14" evidence="4">
    <location>
        <begin position="460"/>
        <end position="618"/>
    </location>
</feature>
<dbReference type="SMART" id="SM01217">
    <property type="entry name" value="Fn3_like"/>
    <property type="match status" value="1"/>
</dbReference>
<evidence type="ECO:0000256" key="2">
    <source>
        <dbReference type="ARBA" id="ARBA00022801"/>
    </source>
</evidence>
<dbReference type="InterPro" id="IPR026891">
    <property type="entry name" value="Fn3-like"/>
</dbReference>
<dbReference type="EMBL" id="SNWQ01000003">
    <property type="protein sequence ID" value="TDO51734.1"/>
    <property type="molecule type" value="Genomic_DNA"/>
</dbReference>
<dbReference type="SUPFAM" id="SSF51445">
    <property type="entry name" value="(Trans)glycosidases"/>
    <property type="match status" value="1"/>
</dbReference>
<gene>
    <name evidence="5" type="ORF">EV643_103473</name>
</gene>
<dbReference type="Gene3D" id="2.60.40.10">
    <property type="entry name" value="Immunoglobulins"/>
    <property type="match status" value="1"/>
</dbReference>
<keyword evidence="2" id="KW-0378">Hydrolase</keyword>
<dbReference type="Gene3D" id="2.60.120.260">
    <property type="entry name" value="Galactose-binding domain-like"/>
    <property type="match status" value="1"/>
</dbReference>
<accession>A0A4R6KK83</accession>
<name>A0A4R6KK83_9ACTN</name>
<dbReference type="GO" id="GO:0004553">
    <property type="term" value="F:hydrolase activity, hydrolyzing O-glycosyl compounds"/>
    <property type="evidence" value="ECO:0007669"/>
    <property type="project" value="InterPro"/>
</dbReference>
<comment type="similarity">
    <text evidence="1">Belongs to the glycosyl hydrolase 3 family.</text>
</comment>
<comment type="caution">
    <text evidence="5">The sequence shown here is derived from an EMBL/GenBank/DDBJ whole genome shotgun (WGS) entry which is preliminary data.</text>
</comment>
<dbReference type="InterPro" id="IPR002772">
    <property type="entry name" value="Glyco_hydro_3_C"/>
</dbReference>
<dbReference type="PANTHER" id="PTHR42715">
    <property type="entry name" value="BETA-GLUCOSIDASE"/>
    <property type="match status" value="1"/>
</dbReference>
<dbReference type="InterPro" id="IPR036962">
    <property type="entry name" value="Glyco_hydro_3_N_sf"/>
</dbReference>
<dbReference type="Proteomes" id="UP000295388">
    <property type="component" value="Unassembled WGS sequence"/>
</dbReference>
<evidence type="ECO:0000313" key="5">
    <source>
        <dbReference type="EMBL" id="TDO51734.1"/>
    </source>
</evidence>